<gene>
    <name evidence="1" type="ORF">V5O48_009815</name>
</gene>
<evidence type="ECO:0000313" key="2">
    <source>
        <dbReference type="Proteomes" id="UP001465976"/>
    </source>
</evidence>
<protein>
    <submittedName>
        <fullName evidence="1">Uncharacterized protein</fullName>
    </submittedName>
</protein>
<dbReference type="Proteomes" id="UP001465976">
    <property type="component" value="Unassembled WGS sequence"/>
</dbReference>
<dbReference type="EMBL" id="JBAHYK010000666">
    <property type="protein sequence ID" value="KAL0572148.1"/>
    <property type="molecule type" value="Genomic_DNA"/>
</dbReference>
<evidence type="ECO:0000313" key="1">
    <source>
        <dbReference type="EMBL" id="KAL0572148.1"/>
    </source>
</evidence>
<keyword evidence="2" id="KW-1185">Reference proteome</keyword>
<proteinExistence type="predicted"/>
<reference evidence="1 2" key="1">
    <citation type="submission" date="2024-02" db="EMBL/GenBank/DDBJ databases">
        <title>A draft genome for the cacao thread blight pathogen Marasmius crinis-equi.</title>
        <authorList>
            <person name="Cohen S.P."/>
            <person name="Baruah I.K."/>
            <person name="Amoako-Attah I."/>
            <person name="Bukari Y."/>
            <person name="Meinhardt L.W."/>
            <person name="Bailey B.A."/>
        </authorList>
    </citation>
    <scope>NUCLEOTIDE SEQUENCE [LARGE SCALE GENOMIC DNA]</scope>
    <source>
        <strain evidence="1 2">GH-76</strain>
    </source>
</reference>
<organism evidence="1 2">
    <name type="scientific">Marasmius crinis-equi</name>
    <dbReference type="NCBI Taxonomy" id="585013"/>
    <lineage>
        <taxon>Eukaryota</taxon>
        <taxon>Fungi</taxon>
        <taxon>Dikarya</taxon>
        <taxon>Basidiomycota</taxon>
        <taxon>Agaricomycotina</taxon>
        <taxon>Agaricomycetes</taxon>
        <taxon>Agaricomycetidae</taxon>
        <taxon>Agaricales</taxon>
        <taxon>Marasmiineae</taxon>
        <taxon>Marasmiaceae</taxon>
        <taxon>Marasmius</taxon>
    </lineage>
</organism>
<name>A0ABR3FA46_9AGAR</name>
<accession>A0ABR3FA46</accession>
<comment type="caution">
    <text evidence="1">The sequence shown here is derived from an EMBL/GenBank/DDBJ whole genome shotgun (WGS) entry which is preliminary data.</text>
</comment>
<sequence length="113" mass="12416">MTATPWIAVKSASHAVITYYTEAHPDSKRPKSFSTQTDTHHAAFFRIRGAERKAQGVGSQLSEVDLENPLQHSSINTQSTGFEITDASPLCDPVDRALDRSSTLIGFARRDRG</sequence>